<dbReference type="EMBL" id="LIAE01006443">
    <property type="protein sequence ID" value="PAV89554.1"/>
    <property type="molecule type" value="Genomic_DNA"/>
</dbReference>
<feature type="region of interest" description="Disordered" evidence="1">
    <location>
        <begin position="42"/>
        <end position="96"/>
    </location>
</feature>
<gene>
    <name evidence="2" type="ORF">WR25_11051</name>
</gene>
<dbReference type="AlphaFoldDB" id="A0A2A2LTJ0"/>
<feature type="region of interest" description="Disordered" evidence="1">
    <location>
        <begin position="376"/>
        <end position="457"/>
    </location>
</feature>
<comment type="caution">
    <text evidence="2">The sequence shown here is derived from an EMBL/GenBank/DDBJ whole genome shotgun (WGS) entry which is preliminary data.</text>
</comment>
<evidence type="ECO:0000256" key="1">
    <source>
        <dbReference type="SAM" id="MobiDB-lite"/>
    </source>
</evidence>
<feature type="region of interest" description="Disordered" evidence="1">
    <location>
        <begin position="325"/>
        <end position="349"/>
    </location>
</feature>
<feature type="compositionally biased region" description="Basic and acidic residues" evidence="1">
    <location>
        <begin position="332"/>
        <end position="349"/>
    </location>
</feature>
<feature type="compositionally biased region" description="Polar residues" evidence="1">
    <location>
        <begin position="428"/>
        <end position="438"/>
    </location>
</feature>
<accession>A0A2A2LTJ0</accession>
<feature type="region of interest" description="Disordered" evidence="1">
    <location>
        <begin position="1"/>
        <end position="22"/>
    </location>
</feature>
<feature type="region of interest" description="Disordered" evidence="1">
    <location>
        <begin position="126"/>
        <end position="153"/>
    </location>
</feature>
<feature type="compositionally biased region" description="Polar residues" evidence="1">
    <location>
        <begin position="391"/>
        <end position="408"/>
    </location>
</feature>
<name>A0A2A2LTJ0_9BILA</name>
<feature type="compositionally biased region" description="Basic residues" evidence="1">
    <location>
        <begin position="416"/>
        <end position="425"/>
    </location>
</feature>
<organism evidence="2 3">
    <name type="scientific">Diploscapter pachys</name>
    <dbReference type="NCBI Taxonomy" id="2018661"/>
    <lineage>
        <taxon>Eukaryota</taxon>
        <taxon>Metazoa</taxon>
        <taxon>Ecdysozoa</taxon>
        <taxon>Nematoda</taxon>
        <taxon>Chromadorea</taxon>
        <taxon>Rhabditida</taxon>
        <taxon>Rhabditina</taxon>
        <taxon>Rhabditomorpha</taxon>
        <taxon>Rhabditoidea</taxon>
        <taxon>Rhabditidae</taxon>
        <taxon>Diploscapter</taxon>
    </lineage>
</organism>
<sequence>MARATAVKEKNDVPKRTSKTDIAKTKALTKEERIERIKMARQIYNNMSRPKTATKVAGPVQNREDGDQAALHAAAARHDEPRPSTSRAPNAGTVPFSASKIPLSNFKRQLNEDFKVVPGALAHIKATKQPPAQAELGRRATTAPSTTGRVTAFTGRPTAFGLGIQNKAALTPTTKRPSVAFGTTLRAARTPAMPKTTGRVSSTGMGLGFLTRPTGRPSLMSNAFGRNDPTPDNRTTGRPSLRARRQHETNTLLPLGINIFDASDEERKMALDFLKTSSEAASSSNLLGSIKKAVPLDPATIQTSTPLPGRKILLQANQELRRTGRKQLRFSSIEEQRESTGTDDVKENLKSEVKKGVEEDWEQQSDTDDIAQQFKSLPTTPAAEADDEELPSTSGQQNDDNGENATVQSKAANSKGSKKKRRTHNHQVDSNTPTQQLRRSARLRTPVSVRRLNLDED</sequence>
<evidence type="ECO:0000313" key="3">
    <source>
        <dbReference type="Proteomes" id="UP000218231"/>
    </source>
</evidence>
<reference evidence="2 3" key="1">
    <citation type="journal article" date="2017" name="Curr. Biol.">
        <title>Genome architecture and evolution of a unichromosomal asexual nematode.</title>
        <authorList>
            <person name="Fradin H."/>
            <person name="Zegar C."/>
            <person name="Gutwein M."/>
            <person name="Lucas J."/>
            <person name="Kovtun M."/>
            <person name="Corcoran D."/>
            <person name="Baugh L.R."/>
            <person name="Kiontke K."/>
            <person name="Gunsalus K."/>
            <person name="Fitch D.H."/>
            <person name="Piano F."/>
        </authorList>
    </citation>
    <scope>NUCLEOTIDE SEQUENCE [LARGE SCALE GENOMIC DNA]</scope>
    <source>
        <strain evidence="2">PF1309</strain>
    </source>
</reference>
<proteinExistence type="predicted"/>
<dbReference type="Proteomes" id="UP000218231">
    <property type="component" value="Unassembled WGS sequence"/>
</dbReference>
<feature type="region of interest" description="Disordered" evidence="1">
    <location>
        <begin position="212"/>
        <end position="242"/>
    </location>
</feature>
<evidence type="ECO:0000313" key="2">
    <source>
        <dbReference type="EMBL" id="PAV89554.1"/>
    </source>
</evidence>
<keyword evidence="3" id="KW-1185">Reference proteome</keyword>
<protein>
    <submittedName>
        <fullName evidence="2">Uncharacterized protein</fullName>
    </submittedName>
</protein>